<comment type="subcellular location">
    <subcellularLocation>
        <location evidence="1">Cell membrane</location>
        <topology evidence="1">Multi-pass membrane protein</topology>
    </subcellularLocation>
</comment>
<keyword evidence="4 6" id="KW-1133">Transmembrane helix</keyword>
<dbReference type="STRING" id="28234.SAMN04488588_1711"/>
<keyword evidence="9" id="KW-1185">Reference proteome</keyword>
<dbReference type="GO" id="GO:0005886">
    <property type="term" value="C:plasma membrane"/>
    <property type="evidence" value="ECO:0007669"/>
    <property type="project" value="UniProtKB-SubCell"/>
</dbReference>
<dbReference type="Gene3D" id="1.20.120.1200">
    <property type="entry name" value="NADH-ubiquinone/plastoquinone oxidoreductase chain 6, subunit NuoJ"/>
    <property type="match status" value="1"/>
</dbReference>
<feature type="domain" description="MrpA C-terminal/MbhD" evidence="7">
    <location>
        <begin position="11"/>
        <end position="76"/>
    </location>
</feature>
<proteinExistence type="predicted"/>
<keyword evidence="2" id="KW-1003">Cell membrane</keyword>
<dbReference type="EMBL" id="FMYV01000007">
    <property type="protein sequence ID" value="SDC74647.1"/>
    <property type="molecule type" value="Genomic_DNA"/>
</dbReference>
<evidence type="ECO:0000256" key="2">
    <source>
        <dbReference type="ARBA" id="ARBA00022475"/>
    </source>
</evidence>
<feature type="transmembrane region" description="Helical" evidence="6">
    <location>
        <begin position="30"/>
        <end position="47"/>
    </location>
</feature>
<protein>
    <submittedName>
        <fullName evidence="8">Uncharacterized MnhB-related membrane protein</fullName>
    </submittedName>
</protein>
<sequence length="82" mass="8817">MIEVVEIIAGALMLLFAILAIESKKLINSVIYMSLMSLLSVVSFIIMKAPDVGITEAVIGSGLVTFLFVITLTQIKKTGDTK</sequence>
<feature type="transmembrane region" description="Helical" evidence="6">
    <location>
        <begin position="6"/>
        <end position="23"/>
    </location>
</feature>
<name>A0A1G6P5D4_9BACT</name>
<evidence type="ECO:0000313" key="8">
    <source>
        <dbReference type="EMBL" id="SDC74647.1"/>
    </source>
</evidence>
<dbReference type="InterPro" id="IPR042106">
    <property type="entry name" value="Nuo/plastoQ_OxRdtase_6_NuoJ"/>
</dbReference>
<evidence type="ECO:0000256" key="6">
    <source>
        <dbReference type="SAM" id="Phobius"/>
    </source>
</evidence>
<evidence type="ECO:0000256" key="1">
    <source>
        <dbReference type="ARBA" id="ARBA00004651"/>
    </source>
</evidence>
<keyword evidence="3 6" id="KW-0812">Transmembrane</keyword>
<evidence type="ECO:0000256" key="3">
    <source>
        <dbReference type="ARBA" id="ARBA00022692"/>
    </source>
</evidence>
<evidence type="ECO:0000313" key="9">
    <source>
        <dbReference type="Proteomes" id="UP000199322"/>
    </source>
</evidence>
<evidence type="ECO:0000259" key="7">
    <source>
        <dbReference type="Pfam" id="PF13244"/>
    </source>
</evidence>
<dbReference type="RefSeq" id="WP_091404827.1">
    <property type="nucleotide sequence ID" value="NZ_FMYV01000007.1"/>
</dbReference>
<dbReference type="Proteomes" id="UP000199322">
    <property type="component" value="Unassembled WGS sequence"/>
</dbReference>
<accession>A0A1G6P5D4</accession>
<gene>
    <name evidence="8" type="ORF">SAMN04488588_1711</name>
</gene>
<evidence type="ECO:0000256" key="5">
    <source>
        <dbReference type="ARBA" id="ARBA00023136"/>
    </source>
</evidence>
<reference evidence="8 9" key="1">
    <citation type="submission" date="2016-10" db="EMBL/GenBank/DDBJ databases">
        <authorList>
            <person name="de Groot N.N."/>
        </authorList>
    </citation>
    <scope>NUCLEOTIDE SEQUENCE [LARGE SCALE GENOMIC DNA]</scope>
    <source>
        <strain evidence="8 9">WG14</strain>
    </source>
</reference>
<dbReference type="Pfam" id="PF13244">
    <property type="entry name" value="MbhD"/>
    <property type="match status" value="1"/>
</dbReference>
<keyword evidence="5 6" id="KW-0472">Membrane</keyword>
<evidence type="ECO:0000256" key="4">
    <source>
        <dbReference type="ARBA" id="ARBA00022989"/>
    </source>
</evidence>
<dbReference type="InterPro" id="IPR025383">
    <property type="entry name" value="MrpA_C/MbhD"/>
</dbReference>
<feature type="transmembrane region" description="Helical" evidence="6">
    <location>
        <begin position="53"/>
        <end position="72"/>
    </location>
</feature>
<organism evidence="8 9">
    <name type="scientific">Geotoga petraea</name>
    <dbReference type="NCBI Taxonomy" id="28234"/>
    <lineage>
        <taxon>Bacteria</taxon>
        <taxon>Thermotogati</taxon>
        <taxon>Thermotogota</taxon>
        <taxon>Thermotogae</taxon>
        <taxon>Petrotogales</taxon>
        <taxon>Petrotogaceae</taxon>
        <taxon>Geotoga</taxon>
    </lineage>
</organism>
<dbReference type="AlphaFoldDB" id="A0A1G6P5D4"/>